<feature type="compositionally biased region" description="Basic residues" evidence="1">
    <location>
        <begin position="29"/>
        <end position="43"/>
    </location>
</feature>
<organism evidence="2 3">
    <name type="scientific">[Clostridium] symbiosum ATCC 14940</name>
    <dbReference type="NCBI Taxonomy" id="411472"/>
    <lineage>
        <taxon>Bacteria</taxon>
        <taxon>Bacillati</taxon>
        <taxon>Bacillota</taxon>
        <taxon>Clostridia</taxon>
        <taxon>Lachnospirales</taxon>
        <taxon>Lachnospiraceae</taxon>
        <taxon>Otoolea</taxon>
    </lineage>
</organism>
<protein>
    <submittedName>
        <fullName evidence="2">Uncharacterized protein</fullName>
    </submittedName>
</protein>
<reference evidence="2 3" key="1">
    <citation type="submission" date="2013-07" db="EMBL/GenBank/DDBJ databases">
        <authorList>
            <person name="Weinstock G."/>
            <person name="Sodergren E."/>
            <person name="Wylie T."/>
            <person name="Fulton L."/>
            <person name="Fulton R."/>
            <person name="Fronick C."/>
            <person name="O'Laughlin M."/>
            <person name="Godfrey J."/>
            <person name="Miner T."/>
            <person name="Herter B."/>
            <person name="Appelbaum E."/>
            <person name="Cordes M."/>
            <person name="Lek S."/>
            <person name="Wollam A."/>
            <person name="Pepin K.H."/>
            <person name="Palsikar V.B."/>
            <person name="Mitreva M."/>
            <person name="Wilson R.K."/>
        </authorList>
    </citation>
    <scope>NUCLEOTIDE SEQUENCE [LARGE SCALE GENOMIC DNA]</scope>
    <source>
        <strain evidence="2 3">ATCC 14940</strain>
    </source>
</reference>
<gene>
    <name evidence="2" type="ORF">CLOSYM_00250</name>
</gene>
<proteinExistence type="predicted"/>
<dbReference type="AlphaFoldDB" id="A0ABC9U3T5"/>
<sequence length="88" mass="10630">MGWQGGGRKAGRMIVTVQPSAKQQQMMHRNGKKAVSRRITRDFRKKKRKHLAEYIMAELLRMIRRNIKFRWKNRMNSDTIEDSCRRIR</sequence>
<evidence type="ECO:0000313" key="3">
    <source>
        <dbReference type="Proteomes" id="UP000016491"/>
    </source>
</evidence>
<evidence type="ECO:0000313" key="2">
    <source>
        <dbReference type="EMBL" id="ERI80527.1"/>
    </source>
</evidence>
<accession>A0ABC9U3T5</accession>
<dbReference type="Proteomes" id="UP000016491">
    <property type="component" value="Unassembled WGS sequence"/>
</dbReference>
<feature type="region of interest" description="Disordered" evidence="1">
    <location>
        <begin position="19"/>
        <end position="43"/>
    </location>
</feature>
<evidence type="ECO:0000256" key="1">
    <source>
        <dbReference type="SAM" id="MobiDB-lite"/>
    </source>
</evidence>
<dbReference type="EMBL" id="AWSU01000021">
    <property type="protein sequence ID" value="ERI80527.1"/>
    <property type="molecule type" value="Genomic_DNA"/>
</dbReference>
<name>A0ABC9U3T5_CLOSY</name>
<comment type="caution">
    <text evidence="2">The sequence shown here is derived from an EMBL/GenBank/DDBJ whole genome shotgun (WGS) entry which is preliminary data.</text>
</comment>